<protein>
    <submittedName>
        <fullName evidence="1">XRE family transcriptional regulator</fullName>
    </submittedName>
</protein>
<keyword evidence="2" id="KW-1185">Reference proteome</keyword>
<dbReference type="EMBL" id="WAAR01000079">
    <property type="protein sequence ID" value="KAB1110179.1"/>
    <property type="molecule type" value="Genomic_DNA"/>
</dbReference>
<sequence length="156" mass="17157">MPVQPTVHPAVCASGHSLALPDARLLSALATLRDALAPGEALNLPAVLDRTALLDALSVLTTNATTPASATRQFTWPWKKLRQSRGWSQQEVFRRLCRVAADEGVRLPEWPTFKRNLCRWESGTVTASAFYEGLLGRLFGLPGWAVVEADYTAELW</sequence>
<dbReference type="Proteomes" id="UP000471364">
    <property type="component" value="Unassembled WGS sequence"/>
</dbReference>
<evidence type="ECO:0000313" key="1">
    <source>
        <dbReference type="EMBL" id="KAB1110179.1"/>
    </source>
</evidence>
<proteinExistence type="predicted"/>
<organism evidence="1 2">
    <name type="scientific">Micromonospora aurantiaca</name>
    <name type="common">nom. illeg.</name>
    <dbReference type="NCBI Taxonomy" id="47850"/>
    <lineage>
        <taxon>Bacteria</taxon>
        <taxon>Bacillati</taxon>
        <taxon>Actinomycetota</taxon>
        <taxon>Actinomycetes</taxon>
        <taxon>Micromonosporales</taxon>
        <taxon>Micromonosporaceae</taxon>
        <taxon>Micromonospora</taxon>
    </lineage>
</organism>
<evidence type="ECO:0000313" key="2">
    <source>
        <dbReference type="Proteomes" id="UP000471364"/>
    </source>
</evidence>
<reference evidence="1 2" key="1">
    <citation type="submission" date="2019-09" db="EMBL/GenBank/DDBJ databases">
        <title>High taxonomic diversity of Micromonospora strains isolated from Medicago sativa nodules in different geographical locations.</title>
        <authorList>
            <person name="Martinez-Hidalgo P."/>
            <person name="Flores-Felix J.D."/>
            <person name="Velazquez E."/>
            <person name="Brau L."/>
            <person name="Trujillo M.E."/>
            <person name="Martinez-Molina E."/>
        </authorList>
    </citation>
    <scope>NUCLEOTIDE SEQUENCE [LARGE SCALE GENOMIC DNA]</scope>
    <source>
        <strain evidence="1 2">ALFB5</strain>
    </source>
</reference>
<dbReference type="RefSeq" id="WP_151013676.1">
    <property type="nucleotide sequence ID" value="NZ_CP084582.1"/>
</dbReference>
<gene>
    <name evidence="1" type="ORF">F6X54_18115</name>
</gene>
<comment type="caution">
    <text evidence="1">The sequence shown here is derived from an EMBL/GenBank/DDBJ whole genome shotgun (WGS) entry which is preliminary data.</text>
</comment>
<accession>A0ABQ6UEG5</accession>
<name>A0ABQ6UEG5_9ACTN</name>